<evidence type="ECO:0000256" key="1">
    <source>
        <dbReference type="SAM" id="MobiDB-lite"/>
    </source>
</evidence>
<proteinExistence type="predicted"/>
<keyword evidence="3" id="KW-1185">Reference proteome</keyword>
<dbReference type="EMBL" id="JAACJO010000005">
    <property type="protein sequence ID" value="KAF5358541.1"/>
    <property type="molecule type" value="Genomic_DNA"/>
</dbReference>
<protein>
    <submittedName>
        <fullName evidence="2">Uncharacterized protein</fullName>
    </submittedName>
</protein>
<accession>A0A8H5G565</accession>
<organism evidence="2 3">
    <name type="scientific">Leucocoprinus leucothites</name>
    <dbReference type="NCBI Taxonomy" id="201217"/>
    <lineage>
        <taxon>Eukaryota</taxon>
        <taxon>Fungi</taxon>
        <taxon>Dikarya</taxon>
        <taxon>Basidiomycota</taxon>
        <taxon>Agaricomycotina</taxon>
        <taxon>Agaricomycetes</taxon>
        <taxon>Agaricomycetidae</taxon>
        <taxon>Agaricales</taxon>
        <taxon>Agaricineae</taxon>
        <taxon>Agaricaceae</taxon>
        <taxon>Leucocoprinus</taxon>
    </lineage>
</organism>
<dbReference type="AlphaFoldDB" id="A0A8H5G565"/>
<gene>
    <name evidence="2" type="ORF">D9756_001943</name>
</gene>
<reference evidence="2 3" key="1">
    <citation type="journal article" date="2020" name="ISME J.">
        <title>Uncovering the hidden diversity of litter-decomposition mechanisms in mushroom-forming fungi.</title>
        <authorList>
            <person name="Floudas D."/>
            <person name="Bentzer J."/>
            <person name="Ahren D."/>
            <person name="Johansson T."/>
            <person name="Persson P."/>
            <person name="Tunlid A."/>
        </authorList>
    </citation>
    <scope>NUCLEOTIDE SEQUENCE [LARGE SCALE GENOMIC DNA]</scope>
    <source>
        <strain evidence="2 3">CBS 146.42</strain>
    </source>
</reference>
<comment type="caution">
    <text evidence="2">The sequence shown here is derived from an EMBL/GenBank/DDBJ whole genome shotgun (WGS) entry which is preliminary data.</text>
</comment>
<evidence type="ECO:0000313" key="2">
    <source>
        <dbReference type="EMBL" id="KAF5358541.1"/>
    </source>
</evidence>
<dbReference type="Proteomes" id="UP000559027">
    <property type="component" value="Unassembled WGS sequence"/>
</dbReference>
<name>A0A8H5G565_9AGAR</name>
<sequence>MPGLLSPMPLLPPFEIVDRGAACRFVSPPPIYCPQKPSAMSLPPFKCPPMTSDPYAALPCSPSPRRRPSALCTQTLRHRRRHVSRVDYRSEPLQLHAFDKLPWIASLDVPPSNSTHPADIADLSQLPDPTLPQIRPSGSGPIRRRKPSPRSSPLLSPPSVFKSSARSNNNDDNNHLFHHLSCNSSARDTPPRPSTPTRKFDFDPTRVTFRHLMPVSDPFSDDDDV</sequence>
<feature type="region of interest" description="Disordered" evidence="1">
    <location>
        <begin position="111"/>
        <end position="204"/>
    </location>
</feature>
<evidence type="ECO:0000313" key="3">
    <source>
        <dbReference type="Proteomes" id="UP000559027"/>
    </source>
</evidence>
<feature type="compositionally biased region" description="Low complexity" evidence="1">
    <location>
        <begin position="149"/>
        <end position="159"/>
    </location>
</feature>
<dbReference type="OrthoDB" id="3204463at2759"/>